<keyword evidence="1" id="KW-0472">Membrane</keyword>
<evidence type="ECO:0000313" key="3">
    <source>
        <dbReference type="Proteomes" id="UP000241639"/>
    </source>
</evidence>
<sequence>MNIPAAVFACRFTGVIGILASCLFGYLYGLIGFVLGLIASMFWFSLAWYLQQGSHPKK</sequence>
<comment type="caution">
    <text evidence="2">The sequence shown here is derived from an EMBL/GenBank/DDBJ whole genome shotgun (WGS) entry which is preliminary data.</text>
</comment>
<dbReference type="Proteomes" id="UP000241639">
    <property type="component" value="Unassembled WGS sequence"/>
</dbReference>
<feature type="transmembrane region" description="Helical" evidence="1">
    <location>
        <begin position="30"/>
        <end position="50"/>
    </location>
</feature>
<dbReference type="EMBL" id="PZZP01000001">
    <property type="protein sequence ID" value="PTM57500.1"/>
    <property type="molecule type" value="Genomic_DNA"/>
</dbReference>
<dbReference type="RefSeq" id="WP_170105016.1">
    <property type="nucleotide sequence ID" value="NZ_PZZP01000001.1"/>
</dbReference>
<evidence type="ECO:0000256" key="1">
    <source>
        <dbReference type="SAM" id="Phobius"/>
    </source>
</evidence>
<proteinExistence type="predicted"/>
<keyword evidence="3" id="KW-1185">Reference proteome</keyword>
<gene>
    <name evidence="2" type="ORF">C8J48_0048</name>
</gene>
<reference evidence="2 3" key="1">
    <citation type="submission" date="2018-04" db="EMBL/GenBank/DDBJ databases">
        <title>Genomic Encyclopedia of Archaeal and Bacterial Type Strains, Phase II (KMG-II): from individual species to whole genera.</title>
        <authorList>
            <person name="Goeker M."/>
        </authorList>
    </citation>
    <scope>NUCLEOTIDE SEQUENCE [LARGE SCALE GENOMIC DNA]</scope>
    <source>
        <strain evidence="2 3">DSM 45169</strain>
    </source>
</reference>
<keyword evidence="1" id="KW-0812">Transmembrane</keyword>
<accession>A0A2T4Z6J4</accession>
<name>A0A2T4Z6J4_9BACL</name>
<evidence type="ECO:0000313" key="2">
    <source>
        <dbReference type="EMBL" id="PTM57500.1"/>
    </source>
</evidence>
<keyword evidence="1" id="KW-1133">Transmembrane helix</keyword>
<organism evidence="2 3">
    <name type="scientific">Desmospora activa DSM 45169</name>
    <dbReference type="NCBI Taxonomy" id="1121389"/>
    <lineage>
        <taxon>Bacteria</taxon>
        <taxon>Bacillati</taxon>
        <taxon>Bacillota</taxon>
        <taxon>Bacilli</taxon>
        <taxon>Bacillales</taxon>
        <taxon>Thermoactinomycetaceae</taxon>
        <taxon>Desmospora</taxon>
    </lineage>
</organism>
<dbReference type="AlphaFoldDB" id="A0A2T4Z6J4"/>
<protein>
    <submittedName>
        <fullName evidence="2">Uncharacterized protein</fullName>
    </submittedName>
</protein>